<dbReference type="InterPro" id="IPR046658">
    <property type="entry name" value="DUF6767"/>
</dbReference>
<protein>
    <submittedName>
        <fullName evidence="1">Uncharacterized protein</fullName>
    </submittedName>
</protein>
<evidence type="ECO:0000313" key="1">
    <source>
        <dbReference type="EMBL" id="SHJ64493.1"/>
    </source>
</evidence>
<organism evidence="1 2">
    <name type="scientific">Tessaracoccus bendigoensis DSM 12906</name>
    <dbReference type="NCBI Taxonomy" id="1123357"/>
    <lineage>
        <taxon>Bacteria</taxon>
        <taxon>Bacillati</taxon>
        <taxon>Actinomycetota</taxon>
        <taxon>Actinomycetes</taxon>
        <taxon>Propionibacteriales</taxon>
        <taxon>Propionibacteriaceae</taxon>
        <taxon>Tessaracoccus</taxon>
    </lineage>
</organism>
<evidence type="ECO:0000313" key="2">
    <source>
        <dbReference type="Proteomes" id="UP000184512"/>
    </source>
</evidence>
<dbReference type="AlphaFoldDB" id="A0A1M6KZS2"/>
<gene>
    <name evidence="1" type="ORF">SAMN02745244_02954</name>
</gene>
<name>A0A1M6KZS2_9ACTN</name>
<dbReference type="STRING" id="1123357.SAMN02745244_02954"/>
<dbReference type="EMBL" id="FQZG01000065">
    <property type="protein sequence ID" value="SHJ64493.1"/>
    <property type="molecule type" value="Genomic_DNA"/>
</dbReference>
<dbReference type="Pfam" id="PF20555">
    <property type="entry name" value="DUF6767"/>
    <property type="match status" value="1"/>
</dbReference>
<accession>A0A1M6KZS2</accession>
<proteinExistence type="predicted"/>
<dbReference type="OrthoDB" id="4324184at2"/>
<dbReference type="RefSeq" id="WP_073189662.1">
    <property type="nucleotide sequence ID" value="NZ_FQZG01000065.1"/>
</dbReference>
<keyword evidence="2" id="KW-1185">Reference proteome</keyword>
<reference evidence="1 2" key="1">
    <citation type="submission" date="2016-11" db="EMBL/GenBank/DDBJ databases">
        <authorList>
            <person name="Jaros S."/>
            <person name="Januszkiewicz K."/>
            <person name="Wedrychowicz H."/>
        </authorList>
    </citation>
    <scope>NUCLEOTIDE SEQUENCE [LARGE SCALE GENOMIC DNA]</scope>
    <source>
        <strain evidence="1 2">DSM 12906</strain>
    </source>
</reference>
<sequence>MTAERVPLRRHKPATPRCPLRFGEPCSLCVPGATGPQDCPTVALVMDDEEWRAELAERNRELRSVARG</sequence>
<dbReference type="Proteomes" id="UP000184512">
    <property type="component" value="Unassembled WGS sequence"/>
</dbReference>